<dbReference type="InterPro" id="IPR016181">
    <property type="entry name" value="Acyl_CoA_acyltransferase"/>
</dbReference>
<dbReference type="InterPro" id="IPR000182">
    <property type="entry name" value="GNAT_dom"/>
</dbReference>
<gene>
    <name evidence="5" type="ORF">R1flu_002830</name>
</gene>
<evidence type="ECO:0000259" key="4">
    <source>
        <dbReference type="PROSITE" id="PS51186"/>
    </source>
</evidence>
<sequence>MAISLSFIASAASVSTSSVSCRSQKIEEKVFGARGVVYVSTDYLGVDAEELSSLLASTNQNCEQFPRFRDDGSIAPVDPAKLRRALRHSTIVVALYAEGDSVDDLEGCGEGDRPSWLDYWRPRSPGKRKLIAFGRATSDVSLTASIYDLVVAPSYQRSGYGSRVLLRIVRELRRKGICDIAVTPTPELRSFFTKCGFGPDQLNSTTMVYTRSPGSSVACEVIEYGRKLFLIPPPLTPRTSTRVLERSRL</sequence>
<dbReference type="InterPro" id="IPR045039">
    <property type="entry name" value="NSI-like"/>
</dbReference>
<feature type="domain" description="N-acetyltransferase" evidence="4">
    <location>
        <begin position="72"/>
        <end position="226"/>
    </location>
</feature>
<dbReference type="EMBL" id="JBHFFA010000006">
    <property type="protein sequence ID" value="KAL2622625.1"/>
    <property type="molecule type" value="Genomic_DNA"/>
</dbReference>
<evidence type="ECO:0000313" key="5">
    <source>
        <dbReference type="EMBL" id="KAL2622625.1"/>
    </source>
</evidence>
<evidence type="ECO:0000256" key="1">
    <source>
        <dbReference type="ARBA" id="ARBA00022679"/>
    </source>
</evidence>
<dbReference type="AlphaFoldDB" id="A0ABD1Y7S1"/>
<dbReference type="PROSITE" id="PS51186">
    <property type="entry name" value="GNAT"/>
    <property type="match status" value="1"/>
</dbReference>
<keyword evidence="6" id="KW-1185">Reference proteome</keyword>
<dbReference type="Pfam" id="PF00583">
    <property type="entry name" value="Acetyltransf_1"/>
    <property type="match status" value="1"/>
</dbReference>
<dbReference type="Gene3D" id="3.40.630.30">
    <property type="match status" value="1"/>
</dbReference>
<feature type="signal peptide" evidence="3">
    <location>
        <begin position="1"/>
        <end position="16"/>
    </location>
</feature>
<name>A0ABD1Y7S1_9MARC</name>
<evidence type="ECO:0000313" key="6">
    <source>
        <dbReference type="Proteomes" id="UP001605036"/>
    </source>
</evidence>
<comment type="caution">
    <text evidence="5">The sequence shown here is derived from an EMBL/GenBank/DDBJ whole genome shotgun (WGS) entry which is preliminary data.</text>
</comment>
<dbReference type="PANTHER" id="PTHR43626">
    <property type="entry name" value="ACYL-COA N-ACYLTRANSFERASE"/>
    <property type="match status" value="1"/>
</dbReference>
<dbReference type="SUPFAM" id="SSF55729">
    <property type="entry name" value="Acyl-CoA N-acyltransferases (Nat)"/>
    <property type="match status" value="1"/>
</dbReference>
<dbReference type="CDD" id="cd04301">
    <property type="entry name" value="NAT_SF"/>
    <property type="match status" value="1"/>
</dbReference>
<evidence type="ECO:0000256" key="2">
    <source>
        <dbReference type="ARBA" id="ARBA00023315"/>
    </source>
</evidence>
<proteinExistence type="predicted"/>
<evidence type="ECO:0000256" key="3">
    <source>
        <dbReference type="SAM" id="SignalP"/>
    </source>
</evidence>
<dbReference type="PANTHER" id="PTHR43626:SF4">
    <property type="entry name" value="GCN5-RELATED N-ACETYLTRANSFERASE 2, CHLOROPLASTIC"/>
    <property type="match status" value="1"/>
</dbReference>
<keyword evidence="2" id="KW-0012">Acyltransferase</keyword>
<keyword evidence="3" id="KW-0732">Signal</keyword>
<organism evidence="5 6">
    <name type="scientific">Riccia fluitans</name>
    <dbReference type="NCBI Taxonomy" id="41844"/>
    <lineage>
        <taxon>Eukaryota</taxon>
        <taxon>Viridiplantae</taxon>
        <taxon>Streptophyta</taxon>
        <taxon>Embryophyta</taxon>
        <taxon>Marchantiophyta</taxon>
        <taxon>Marchantiopsida</taxon>
        <taxon>Marchantiidae</taxon>
        <taxon>Marchantiales</taxon>
        <taxon>Ricciaceae</taxon>
        <taxon>Riccia</taxon>
    </lineage>
</organism>
<feature type="chain" id="PRO_5044793668" description="N-acetyltransferase domain-containing protein" evidence="3">
    <location>
        <begin position="17"/>
        <end position="249"/>
    </location>
</feature>
<reference evidence="5 6" key="1">
    <citation type="submission" date="2024-09" db="EMBL/GenBank/DDBJ databases">
        <title>Chromosome-scale assembly of Riccia fluitans.</title>
        <authorList>
            <person name="Paukszto L."/>
            <person name="Sawicki J."/>
            <person name="Karawczyk K."/>
            <person name="Piernik-Szablinska J."/>
            <person name="Szczecinska M."/>
            <person name="Mazdziarz M."/>
        </authorList>
    </citation>
    <scope>NUCLEOTIDE SEQUENCE [LARGE SCALE GENOMIC DNA]</scope>
    <source>
        <strain evidence="5">Rf_01</strain>
        <tissue evidence="5">Aerial parts of the thallus</tissue>
    </source>
</reference>
<accession>A0ABD1Y7S1</accession>
<protein>
    <recommendedName>
        <fullName evidence="4">N-acetyltransferase domain-containing protein</fullName>
    </recommendedName>
</protein>
<keyword evidence="1" id="KW-0808">Transferase</keyword>
<dbReference type="Proteomes" id="UP001605036">
    <property type="component" value="Unassembled WGS sequence"/>
</dbReference>
<dbReference type="GO" id="GO:0016746">
    <property type="term" value="F:acyltransferase activity"/>
    <property type="evidence" value="ECO:0007669"/>
    <property type="project" value="UniProtKB-KW"/>
</dbReference>